<dbReference type="InterPro" id="IPR045051">
    <property type="entry name" value="SBT"/>
</dbReference>
<dbReference type="InterPro" id="IPR037045">
    <property type="entry name" value="S8pro/Inhibitor_I9_sf"/>
</dbReference>
<evidence type="ECO:0000313" key="14">
    <source>
        <dbReference type="Proteomes" id="UP000008810"/>
    </source>
</evidence>
<feature type="active site" description="Charge relay system" evidence="6 7">
    <location>
        <position position="531"/>
    </location>
</feature>
<evidence type="ECO:0000256" key="8">
    <source>
        <dbReference type="SAM" id="SignalP"/>
    </source>
</evidence>
<dbReference type="GO" id="GO:0006508">
    <property type="term" value="P:proteolysis"/>
    <property type="evidence" value="ECO:0007669"/>
    <property type="project" value="UniProtKB-KW"/>
</dbReference>
<evidence type="ECO:0000256" key="3">
    <source>
        <dbReference type="ARBA" id="ARBA00022729"/>
    </source>
</evidence>
<protein>
    <recommendedName>
        <fullName evidence="15">Subtilisin-like protease</fullName>
    </recommendedName>
</protein>
<feature type="domain" description="Peptidase S8/S53" evidence="9">
    <location>
        <begin position="136"/>
        <end position="567"/>
    </location>
</feature>
<keyword evidence="4 7" id="KW-0378">Hydrolase</keyword>
<evidence type="ECO:0000256" key="4">
    <source>
        <dbReference type="ARBA" id="ARBA00022801"/>
    </source>
</evidence>
<dbReference type="PRINTS" id="PR00723">
    <property type="entry name" value="SUBTILISIN"/>
</dbReference>
<reference evidence="13" key="3">
    <citation type="submission" date="2018-08" db="UniProtKB">
        <authorList>
            <consortium name="EnsemblPlants"/>
        </authorList>
    </citation>
    <scope>IDENTIFICATION</scope>
    <source>
        <strain evidence="13">cv. Bd21</strain>
    </source>
</reference>
<dbReference type="EMBL" id="CM000884">
    <property type="protein sequence ID" value="KQJ81803.1"/>
    <property type="molecule type" value="Genomic_DNA"/>
</dbReference>
<dbReference type="InterPro" id="IPR023828">
    <property type="entry name" value="Peptidase_S8_Ser-AS"/>
</dbReference>
<proteinExistence type="inferred from homology"/>
<dbReference type="KEGG" id="bdi:100832924"/>
<dbReference type="InterPro" id="IPR000209">
    <property type="entry name" value="Peptidase_S8/S53_dom"/>
</dbReference>
<keyword evidence="3 8" id="KW-0732">Signal</keyword>
<dbReference type="InterPro" id="IPR034197">
    <property type="entry name" value="Peptidases_S8_3"/>
</dbReference>
<evidence type="ECO:0000259" key="11">
    <source>
        <dbReference type="Pfam" id="PF17766"/>
    </source>
</evidence>
<dbReference type="Gene3D" id="3.30.70.80">
    <property type="entry name" value="Peptidase S8 propeptide/proteinase inhibitor I9"/>
    <property type="match status" value="1"/>
</dbReference>
<dbReference type="InterPro" id="IPR036852">
    <property type="entry name" value="Peptidase_S8/S53_dom_sf"/>
</dbReference>
<dbReference type="CDD" id="cd02120">
    <property type="entry name" value="PA_subtilisin_like"/>
    <property type="match status" value="1"/>
</dbReference>
<dbReference type="Pfam" id="PF17766">
    <property type="entry name" value="fn3_6"/>
    <property type="match status" value="1"/>
</dbReference>
<dbReference type="PANTHER" id="PTHR10795">
    <property type="entry name" value="PROPROTEIN CONVERTASE SUBTILISIN/KEXIN"/>
    <property type="match status" value="1"/>
</dbReference>
<dbReference type="Proteomes" id="UP000008810">
    <property type="component" value="Chromosome 5"/>
</dbReference>
<dbReference type="InterPro" id="IPR010259">
    <property type="entry name" value="S8pro/Inhibitor_I9"/>
</dbReference>
<reference evidence="12 13" key="1">
    <citation type="journal article" date="2010" name="Nature">
        <title>Genome sequencing and analysis of the model grass Brachypodium distachyon.</title>
        <authorList>
            <consortium name="International Brachypodium Initiative"/>
        </authorList>
    </citation>
    <scope>NUCLEOTIDE SEQUENCE [LARGE SCALE GENOMIC DNA]</scope>
    <source>
        <strain evidence="12 13">Bd21</strain>
    </source>
</reference>
<dbReference type="Gene3D" id="3.40.50.200">
    <property type="entry name" value="Peptidase S8/S53 domain"/>
    <property type="match status" value="1"/>
</dbReference>
<dbReference type="FunFam" id="3.40.50.200:FF:000006">
    <property type="entry name" value="Subtilisin-like protease SBT1.5"/>
    <property type="match status" value="1"/>
</dbReference>
<evidence type="ECO:0000256" key="7">
    <source>
        <dbReference type="PROSITE-ProRule" id="PRU01240"/>
    </source>
</evidence>
<evidence type="ECO:0000256" key="1">
    <source>
        <dbReference type="ARBA" id="ARBA00011073"/>
    </source>
</evidence>
<feature type="chain" id="PRO_5014095643" description="Subtilisin-like protease" evidence="8">
    <location>
        <begin position="25"/>
        <end position="742"/>
    </location>
</feature>
<dbReference type="PROSITE" id="PS51892">
    <property type="entry name" value="SUBTILASE"/>
    <property type="match status" value="1"/>
</dbReference>
<gene>
    <name evidence="13" type="primary">LOC100832924</name>
    <name evidence="12" type="ORF">BRADI_5g03190v3</name>
</gene>
<accession>I1IW66</accession>
<dbReference type="OrthoDB" id="206201at2759"/>
<dbReference type="AlphaFoldDB" id="I1IW66"/>
<feature type="domain" description="Inhibitor I9" evidence="10">
    <location>
        <begin position="29"/>
        <end position="106"/>
    </location>
</feature>
<dbReference type="InterPro" id="IPR015500">
    <property type="entry name" value="Peptidase_S8_subtilisin-rel"/>
</dbReference>
<evidence type="ECO:0008006" key="15">
    <source>
        <dbReference type="Google" id="ProtNLM"/>
    </source>
</evidence>
<dbReference type="Gramene" id="KQJ81803">
    <property type="protein sequence ID" value="KQJ81803"/>
    <property type="gene ID" value="BRADI_5g03190v3"/>
</dbReference>
<dbReference type="Pfam" id="PF00082">
    <property type="entry name" value="Peptidase_S8"/>
    <property type="match status" value="1"/>
</dbReference>
<evidence type="ECO:0000313" key="13">
    <source>
        <dbReference type="EnsemblPlants" id="KQJ81803"/>
    </source>
</evidence>
<reference evidence="12" key="2">
    <citation type="submission" date="2017-06" db="EMBL/GenBank/DDBJ databases">
        <title>WGS assembly of Brachypodium distachyon.</title>
        <authorList>
            <consortium name="The International Brachypodium Initiative"/>
            <person name="Lucas S."/>
            <person name="Harmon-Smith M."/>
            <person name="Lail K."/>
            <person name="Tice H."/>
            <person name="Grimwood J."/>
            <person name="Bruce D."/>
            <person name="Barry K."/>
            <person name="Shu S."/>
            <person name="Lindquist E."/>
            <person name="Wang M."/>
            <person name="Pitluck S."/>
            <person name="Vogel J.P."/>
            <person name="Garvin D.F."/>
            <person name="Mockler T.C."/>
            <person name="Schmutz J."/>
            <person name="Rokhsar D."/>
            <person name="Bevan M.W."/>
        </authorList>
    </citation>
    <scope>NUCLEOTIDE SEQUENCE</scope>
    <source>
        <strain evidence="12">Bd21</strain>
    </source>
</reference>
<dbReference type="GeneID" id="100832924"/>
<evidence type="ECO:0000259" key="10">
    <source>
        <dbReference type="Pfam" id="PF05922"/>
    </source>
</evidence>
<dbReference type="eggNOG" id="ENOG502R8FD">
    <property type="taxonomic scope" value="Eukaryota"/>
</dbReference>
<dbReference type="FunFam" id="3.30.70.80:FF:000002">
    <property type="entry name" value="Subtilisin-like protease SBT5.3"/>
    <property type="match status" value="1"/>
</dbReference>
<feature type="domain" description="Subtilisin-like protease fibronectin type-III" evidence="11">
    <location>
        <begin position="633"/>
        <end position="730"/>
    </location>
</feature>
<sequence>MVLRTAFSCALLLATVLFPLSAHASSKLYIVYMGDKKHDDPTVVTASHHDVLTSVLGSKDEALQSIVCSYKHGFSGFAAMLTKSQAETIAKFPEVISVKPNTYHEAHTTRSWDFLNLDYNQEPQQPVALLQKANYGENIIIGVIDSGIWPESRSFDDAGYSPVPARWRGTCQIGQEFNATGCNRKIIGARWFTGGLSDEALKGDYMSPRDFGGHGTHVASTIAGSPVRGASYGGVLAAGMARGGAPSARLAIYKVLWGQNGRGSDAAILAAIDHAINDGVDVLSLSLGEAGSENVGFGSLHAVQRGISVVFAGGNDGPVPQTVMNAVPWVTTVAASTVDRAFPTLMTLGNNEKLVGQSLHHTASSISNDFKAFAYAGSCDALSLSSSNVTGKIVLCYAPAEAAIVPPRLALSRAINRTVEAGAKGLIIARYAADDLDTLAECNGIMPCVLVDFEIAQRILSYGDITDNPVVKVSRTVSVVGNGVLSPRVASFSSRGPSPTFPDILKPDIAAPGVSILAAERSSYVFKSGTSMACPHVSAVTALLKSVHRDWSPAMIKSAIITTASVTDRFGMPIQAEGVPRKLADPFDFGGGHMDPVRAVDPGLVYDVDAKEYNKFLNCTLGLLEGCQSYTRNLNLPSIAIPNLKEKVMVRRTVTNVGPSEATYQATLEAPAGVVVLVEPSVIRFTRGGSRSATFTVTFTAKHRVQGGYTFGGLTWSDGNTHSVRIPVAVRTVIQDFVADTS</sequence>
<evidence type="ECO:0000313" key="12">
    <source>
        <dbReference type="EMBL" id="KQJ81803.1"/>
    </source>
</evidence>
<dbReference type="InterPro" id="IPR022398">
    <property type="entry name" value="Peptidase_S8_His-AS"/>
</dbReference>
<dbReference type="RefSeq" id="XP_003581117.1">
    <property type="nucleotide sequence ID" value="XM_003581069.3"/>
</dbReference>
<dbReference type="HOGENOM" id="CLU_000625_4_2_1"/>
<keyword evidence="2 7" id="KW-0645">Protease</keyword>
<evidence type="ECO:0000256" key="2">
    <source>
        <dbReference type="ARBA" id="ARBA00022670"/>
    </source>
</evidence>
<dbReference type="CDD" id="cd04852">
    <property type="entry name" value="Peptidases_S8_3"/>
    <property type="match status" value="1"/>
</dbReference>
<dbReference type="Gene3D" id="3.50.30.30">
    <property type="match status" value="1"/>
</dbReference>
<dbReference type="PROSITE" id="PS00138">
    <property type="entry name" value="SUBTILASE_SER"/>
    <property type="match status" value="1"/>
</dbReference>
<dbReference type="OMA" id="HEDPSMV"/>
<feature type="signal peptide" evidence="8">
    <location>
        <begin position="1"/>
        <end position="24"/>
    </location>
</feature>
<organism evidence="13">
    <name type="scientific">Brachypodium distachyon</name>
    <name type="common">Purple false brome</name>
    <name type="synonym">Trachynia distachya</name>
    <dbReference type="NCBI Taxonomy" id="15368"/>
    <lineage>
        <taxon>Eukaryota</taxon>
        <taxon>Viridiplantae</taxon>
        <taxon>Streptophyta</taxon>
        <taxon>Embryophyta</taxon>
        <taxon>Tracheophyta</taxon>
        <taxon>Spermatophyta</taxon>
        <taxon>Magnoliopsida</taxon>
        <taxon>Liliopsida</taxon>
        <taxon>Poales</taxon>
        <taxon>Poaceae</taxon>
        <taxon>BOP clade</taxon>
        <taxon>Pooideae</taxon>
        <taxon>Stipodae</taxon>
        <taxon>Brachypodieae</taxon>
        <taxon>Brachypodium</taxon>
    </lineage>
</organism>
<evidence type="ECO:0000259" key="9">
    <source>
        <dbReference type="Pfam" id="PF00082"/>
    </source>
</evidence>
<evidence type="ECO:0000256" key="6">
    <source>
        <dbReference type="PIRSR" id="PIRSR615500-1"/>
    </source>
</evidence>
<dbReference type="InterPro" id="IPR041469">
    <property type="entry name" value="Subtilisin-like_FN3"/>
</dbReference>
<dbReference type="Gene3D" id="2.60.40.2310">
    <property type="match status" value="1"/>
</dbReference>
<comment type="similarity">
    <text evidence="1 7">Belongs to the peptidase S8 family.</text>
</comment>
<feature type="active site" description="Charge relay system" evidence="6 7">
    <location>
        <position position="145"/>
    </location>
</feature>
<dbReference type="Pfam" id="PF05922">
    <property type="entry name" value="Inhibitor_I9"/>
    <property type="match status" value="1"/>
</dbReference>
<dbReference type="GO" id="GO:0005576">
    <property type="term" value="C:extracellular region"/>
    <property type="evidence" value="ECO:0000318"/>
    <property type="project" value="GO_Central"/>
</dbReference>
<feature type="active site" description="Charge relay system" evidence="6 7">
    <location>
        <position position="214"/>
    </location>
</feature>
<keyword evidence="14" id="KW-1185">Reference proteome</keyword>
<dbReference type="GO" id="GO:0004252">
    <property type="term" value="F:serine-type endopeptidase activity"/>
    <property type="evidence" value="ECO:0000318"/>
    <property type="project" value="GO_Central"/>
</dbReference>
<dbReference type="FunCoup" id="I1IW66">
    <property type="interactions" value="76"/>
</dbReference>
<keyword evidence="5 7" id="KW-0720">Serine protease</keyword>
<evidence type="ECO:0000256" key="5">
    <source>
        <dbReference type="ARBA" id="ARBA00022825"/>
    </source>
</evidence>
<dbReference type="PROSITE" id="PS00137">
    <property type="entry name" value="SUBTILASE_HIS"/>
    <property type="match status" value="1"/>
</dbReference>
<dbReference type="EnsemblPlants" id="KQJ81803">
    <property type="protein sequence ID" value="KQJ81803"/>
    <property type="gene ID" value="BRADI_5g03190v3"/>
</dbReference>
<name>I1IW66_BRADI</name>
<dbReference type="SUPFAM" id="SSF52743">
    <property type="entry name" value="Subtilisin-like"/>
    <property type="match status" value="1"/>
</dbReference>